<dbReference type="AlphaFoldDB" id="A0A8W8P5K0"/>
<organism evidence="2 3">
    <name type="scientific">Magallana gigas</name>
    <name type="common">Pacific oyster</name>
    <name type="synonym">Crassostrea gigas</name>
    <dbReference type="NCBI Taxonomy" id="29159"/>
    <lineage>
        <taxon>Eukaryota</taxon>
        <taxon>Metazoa</taxon>
        <taxon>Spiralia</taxon>
        <taxon>Lophotrochozoa</taxon>
        <taxon>Mollusca</taxon>
        <taxon>Bivalvia</taxon>
        <taxon>Autobranchia</taxon>
        <taxon>Pteriomorphia</taxon>
        <taxon>Ostreida</taxon>
        <taxon>Ostreoidea</taxon>
        <taxon>Ostreidae</taxon>
        <taxon>Magallana</taxon>
    </lineage>
</organism>
<feature type="transmembrane region" description="Helical" evidence="1">
    <location>
        <begin position="69"/>
        <end position="90"/>
    </location>
</feature>
<sequence length="154" mass="17146">MPNALKGCPAPGYYGENCSLPCPQNCQERNCNIVYGTCLGCKDGYRGPTCDEKLISSSSDPASTRQLSIALYACVTIIILSVTLNVFFIIRQQRDNMCIKLTSKQNLDKRFVGRNKGTKQLDIFSKSTYDTAEDNTAYQELGEITKESQYDKLS</sequence>
<accession>A0A8W8P5K0</accession>
<proteinExistence type="predicted"/>
<protein>
    <recommendedName>
        <fullName evidence="4">Scavenger receptor class F member 2</fullName>
    </recommendedName>
</protein>
<reference evidence="2" key="1">
    <citation type="submission" date="2022-08" db="UniProtKB">
        <authorList>
            <consortium name="EnsemblMetazoa"/>
        </authorList>
    </citation>
    <scope>IDENTIFICATION</scope>
    <source>
        <strain evidence="2">05x7-T-G4-1.051#20</strain>
    </source>
</reference>
<dbReference type="EnsemblMetazoa" id="G9287.1">
    <property type="protein sequence ID" value="G9287.1:cds"/>
    <property type="gene ID" value="G9287"/>
</dbReference>
<dbReference type="Proteomes" id="UP000005408">
    <property type="component" value="Unassembled WGS sequence"/>
</dbReference>
<keyword evidence="1" id="KW-1133">Transmembrane helix</keyword>
<keyword evidence="1" id="KW-0472">Membrane</keyword>
<keyword evidence="3" id="KW-1185">Reference proteome</keyword>
<dbReference type="Gene3D" id="2.170.300.10">
    <property type="entry name" value="Tie2 ligand-binding domain superfamily"/>
    <property type="match status" value="1"/>
</dbReference>
<evidence type="ECO:0008006" key="4">
    <source>
        <dbReference type="Google" id="ProtNLM"/>
    </source>
</evidence>
<name>A0A8W8P5K0_MAGGI</name>
<evidence type="ECO:0000313" key="2">
    <source>
        <dbReference type="EnsemblMetazoa" id="G9287.1:cds"/>
    </source>
</evidence>
<evidence type="ECO:0000313" key="3">
    <source>
        <dbReference type="Proteomes" id="UP000005408"/>
    </source>
</evidence>
<keyword evidence="1" id="KW-0812">Transmembrane</keyword>
<evidence type="ECO:0000256" key="1">
    <source>
        <dbReference type="SAM" id="Phobius"/>
    </source>
</evidence>